<dbReference type="SUPFAM" id="SSF48452">
    <property type="entry name" value="TPR-like"/>
    <property type="match status" value="1"/>
</dbReference>
<keyword evidence="4" id="KW-1185">Reference proteome</keyword>
<dbReference type="GO" id="GO:0009451">
    <property type="term" value="P:RNA modification"/>
    <property type="evidence" value="ECO:0007669"/>
    <property type="project" value="InterPro"/>
</dbReference>
<protein>
    <recommendedName>
        <fullName evidence="5">Pentacotripeptide-repeat region of PRORP domain-containing protein</fullName>
    </recommendedName>
</protein>
<dbReference type="FunFam" id="1.25.40.10:FF:000348">
    <property type="entry name" value="Pentatricopeptide repeat-containing protein chloroplastic"/>
    <property type="match status" value="1"/>
</dbReference>
<dbReference type="Pfam" id="PF01535">
    <property type="entry name" value="PPR"/>
    <property type="match status" value="5"/>
</dbReference>
<feature type="repeat" description="PPR" evidence="2">
    <location>
        <begin position="75"/>
        <end position="106"/>
    </location>
</feature>
<evidence type="ECO:0000313" key="4">
    <source>
        <dbReference type="Proteomes" id="UP000316621"/>
    </source>
</evidence>
<keyword evidence="1" id="KW-0677">Repeat</keyword>
<organism evidence="3 4">
    <name type="scientific">Papaver somniferum</name>
    <name type="common">Opium poppy</name>
    <dbReference type="NCBI Taxonomy" id="3469"/>
    <lineage>
        <taxon>Eukaryota</taxon>
        <taxon>Viridiplantae</taxon>
        <taxon>Streptophyta</taxon>
        <taxon>Embryophyta</taxon>
        <taxon>Tracheophyta</taxon>
        <taxon>Spermatophyta</taxon>
        <taxon>Magnoliopsida</taxon>
        <taxon>Ranunculales</taxon>
        <taxon>Papaveraceae</taxon>
        <taxon>Papaveroideae</taxon>
        <taxon>Papaver</taxon>
    </lineage>
</organism>
<evidence type="ECO:0008006" key="5">
    <source>
        <dbReference type="Google" id="ProtNLM"/>
    </source>
</evidence>
<dbReference type="PROSITE" id="PS51375">
    <property type="entry name" value="PPR"/>
    <property type="match status" value="4"/>
</dbReference>
<dbReference type="InterPro" id="IPR046848">
    <property type="entry name" value="E_motif"/>
</dbReference>
<evidence type="ECO:0000256" key="2">
    <source>
        <dbReference type="PROSITE-ProRule" id="PRU00708"/>
    </source>
</evidence>
<feature type="repeat" description="PPR" evidence="2">
    <location>
        <begin position="107"/>
        <end position="141"/>
    </location>
</feature>
<gene>
    <name evidence="3" type="ORF">C5167_033582</name>
</gene>
<dbReference type="GO" id="GO:0003723">
    <property type="term" value="F:RNA binding"/>
    <property type="evidence" value="ECO:0007669"/>
    <property type="project" value="InterPro"/>
</dbReference>
<dbReference type="InterPro" id="IPR046960">
    <property type="entry name" value="PPR_At4g14850-like_plant"/>
</dbReference>
<dbReference type="Gramene" id="RZC70417">
    <property type="protein sequence ID" value="RZC70417"/>
    <property type="gene ID" value="C5167_033582"/>
</dbReference>
<sequence>MLRRGIKPDNYTYPFLLNSCATLSALKQGVEIHGRILRTGFLIYTPVSNALIDMYGKCNSLGQSRWVFDEMLDRDVVSYNALIGAHARLGEDMSQAQRVFDHMPVRNAISWNGMIVGYVNAGDLSSARRIFDKMPERNVVSWTTMLVGYAKSGYMDSARFLFDSMPERNITAWTAMINGYAQNGRPSEALELFRGMEKARIKPEAVTMTGVISASAQLGGTELANWIGSYVDREGIERNEKILTALIDMHAKCGNMEEACRLFRGIPFPDVFSYSALITGLASHGHAFKALKKFRKMQAEGIDPDNITFVGVLTACSHTGLVEDGLRFWNEMVNDYKIKPEAGHFACMVDMLARAGRLDEAHEMVMSMPEGPHPGALGALLSACKTYGNVEIAESTAKKLITLEPGNTGNYLLLSSTYASRGQWEEAAKVRIAMKEKRIDKLPGCSWIEVKSRNHCHEIQSKRSTNEGGQ</sequence>
<reference evidence="3 4" key="1">
    <citation type="journal article" date="2018" name="Science">
        <title>The opium poppy genome and morphinan production.</title>
        <authorList>
            <person name="Guo L."/>
            <person name="Winzer T."/>
            <person name="Yang X."/>
            <person name="Li Y."/>
            <person name="Ning Z."/>
            <person name="He Z."/>
            <person name="Teodor R."/>
            <person name="Lu Y."/>
            <person name="Bowser T.A."/>
            <person name="Graham I.A."/>
            <person name="Ye K."/>
        </authorList>
    </citation>
    <scope>NUCLEOTIDE SEQUENCE [LARGE SCALE GENOMIC DNA]</scope>
    <source>
        <strain evidence="4">cv. HN1</strain>
        <tissue evidence="3">Leaves</tissue>
    </source>
</reference>
<feature type="repeat" description="PPR" evidence="2">
    <location>
        <begin position="270"/>
        <end position="304"/>
    </location>
</feature>
<evidence type="ECO:0000313" key="3">
    <source>
        <dbReference type="EMBL" id="RZC70417.1"/>
    </source>
</evidence>
<name>A0A4Y7KC37_PAPSO</name>
<dbReference type="Pfam" id="PF20431">
    <property type="entry name" value="E_motif"/>
    <property type="match status" value="1"/>
</dbReference>
<dbReference type="EMBL" id="CM010721">
    <property type="protein sequence ID" value="RZC70417.1"/>
    <property type="molecule type" value="Genomic_DNA"/>
</dbReference>
<proteinExistence type="predicted"/>
<feature type="repeat" description="PPR" evidence="2">
    <location>
        <begin position="169"/>
        <end position="203"/>
    </location>
</feature>
<evidence type="ECO:0000256" key="1">
    <source>
        <dbReference type="ARBA" id="ARBA00022737"/>
    </source>
</evidence>
<dbReference type="Proteomes" id="UP000316621">
    <property type="component" value="Chromosome 7"/>
</dbReference>
<dbReference type="AlphaFoldDB" id="A0A4Y7KC37"/>
<dbReference type="PANTHER" id="PTHR47926:SF509">
    <property type="entry name" value="(WILD MALAYSIAN BANANA) HYPOTHETICAL PROTEIN"/>
    <property type="match status" value="1"/>
</dbReference>
<dbReference type="PANTHER" id="PTHR47926">
    <property type="entry name" value="PENTATRICOPEPTIDE REPEAT-CONTAINING PROTEIN"/>
    <property type="match status" value="1"/>
</dbReference>
<dbReference type="OMA" id="YWEAMVR"/>
<dbReference type="InterPro" id="IPR002885">
    <property type="entry name" value="PPR_rpt"/>
</dbReference>
<dbReference type="FunFam" id="1.25.40.10:FF:000090">
    <property type="entry name" value="Pentatricopeptide repeat-containing protein, chloroplastic"/>
    <property type="match status" value="1"/>
</dbReference>
<dbReference type="Pfam" id="PF13041">
    <property type="entry name" value="PPR_2"/>
    <property type="match status" value="2"/>
</dbReference>
<dbReference type="NCBIfam" id="TIGR00756">
    <property type="entry name" value="PPR"/>
    <property type="match status" value="4"/>
</dbReference>
<accession>A0A4Y7KC37</accession>
<dbReference type="Gene3D" id="1.25.40.10">
    <property type="entry name" value="Tetratricopeptide repeat domain"/>
    <property type="match status" value="4"/>
</dbReference>
<dbReference type="InterPro" id="IPR011990">
    <property type="entry name" value="TPR-like_helical_dom_sf"/>
</dbReference>